<reference evidence="2 3" key="1">
    <citation type="journal article" date="2013" name="Mar. Genomics">
        <title>Expression of sulfatases in Rhodopirellula baltica and the diversity of sulfatases in the genus Rhodopirellula.</title>
        <authorList>
            <person name="Wegner C.E."/>
            <person name="Richter-Heitmann T."/>
            <person name="Klindworth A."/>
            <person name="Klockow C."/>
            <person name="Richter M."/>
            <person name="Achstetter T."/>
            <person name="Glockner F.O."/>
            <person name="Harder J."/>
        </authorList>
    </citation>
    <scope>NUCLEOTIDE SEQUENCE [LARGE SCALE GENOMIC DNA]</scope>
    <source>
        <strain evidence="2 3">WH47</strain>
    </source>
</reference>
<feature type="domain" description="Transcription regulator PadR N-terminal" evidence="1">
    <location>
        <begin position="13"/>
        <end position="86"/>
    </location>
</feature>
<comment type="caution">
    <text evidence="2">The sequence shown here is derived from an EMBL/GenBank/DDBJ whole genome shotgun (WGS) entry which is preliminary data.</text>
</comment>
<dbReference type="PANTHER" id="PTHR33169:SF14">
    <property type="entry name" value="TRANSCRIPTIONAL REGULATOR RV3488"/>
    <property type="match status" value="1"/>
</dbReference>
<evidence type="ECO:0000313" key="3">
    <source>
        <dbReference type="Proteomes" id="UP000006222"/>
    </source>
</evidence>
<dbReference type="InterPro" id="IPR052509">
    <property type="entry name" value="Metal_resp_DNA-bind_regulator"/>
</dbReference>
<evidence type="ECO:0000313" key="2">
    <source>
        <dbReference type="EMBL" id="EGF27380.1"/>
    </source>
</evidence>
<sequence>MNIPEITPLQSLVLGVLSKNAASGKEIRQELQSRGAKKSLPSFYQLMSRLEEAGFVTGSYKLISVNGKNVRERTYKITGQGRKVLQHSLDFSVQLEALVREGLQGA</sequence>
<accession>F2ASH9</accession>
<gene>
    <name evidence="2" type="ORF">RBWH47_03309</name>
</gene>
<organism evidence="2 3">
    <name type="scientific">Rhodopirellula baltica WH47</name>
    <dbReference type="NCBI Taxonomy" id="991778"/>
    <lineage>
        <taxon>Bacteria</taxon>
        <taxon>Pseudomonadati</taxon>
        <taxon>Planctomycetota</taxon>
        <taxon>Planctomycetia</taxon>
        <taxon>Pirellulales</taxon>
        <taxon>Pirellulaceae</taxon>
        <taxon>Rhodopirellula</taxon>
    </lineage>
</organism>
<dbReference type="AlphaFoldDB" id="F2ASH9"/>
<dbReference type="SUPFAM" id="SSF46785">
    <property type="entry name" value="Winged helix' DNA-binding domain"/>
    <property type="match status" value="1"/>
</dbReference>
<dbReference type="InterPro" id="IPR005149">
    <property type="entry name" value="Tscrpt_reg_PadR_N"/>
</dbReference>
<name>F2ASH9_RHOBT</name>
<dbReference type="Gene3D" id="1.10.10.10">
    <property type="entry name" value="Winged helix-like DNA-binding domain superfamily/Winged helix DNA-binding domain"/>
    <property type="match status" value="1"/>
</dbReference>
<dbReference type="PATRIC" id="fig|991778.3.peg.2838"/>
<dbReference type="Proteomes" id="UP000006222">
    <property type="component" value="Unassembled WGS sequence"/>
</dbReference>
<proteinExistence type="predicted"/>
<evidence type="ECO:0000259" key="1">
    <source>
        <dbReference type="Pfam" id="PF03551"/>
    </source>
</evidence>
<dbReference type="InterPro" id="IPR036390">
    <property type="entry name" value="WH_DNA-bd_sf"/>
</dbReference>
<dbReference type="RefSeq" id="WP_007326590.1">
    <property type="nucleotide sequence ID" value="NZ_AFAR01000144.1"/>
</dbReference>
<dbReference type="InterPro" id="IPR036388">
    <property type="entry name" value="WH-like_DNA-bd_sf"/>
</dbReference>
<dbReference type="EMBL" id="AFAR01000144">
    <property type="protein sequence ID" value="EGF27380.1"/>
    <property type="molecule type" value="Genomic_DNA"/>
</dbReference>
<dbReference type="PANTHER" id="PTHR33169">
    <property type="entry name" value="PADR-FAMILY TRANSCRIPTIONAL REGULATOR"/>
    <property type="match status" value="1"/>
</dbReference>
<dbReference type="Pfam" id="PF03551">
    <property type="entry name" value="PadR"/>
    <property type="match status" value="1"/>
</dbReference>
<protein>
    <recommendedName>
        <fullName evidence="1">Transcription regulator PadR N-terminal domain-containing protein</fullName>
    </recommendedName>
</protein>